<evidence type="ECO:0000256" key="5">
    <source>
        <dbReference type="ARBA" id="ARBA00022759"/>
    </source>
</evidence>
<dbReference type="Pfam" id="PF02075">
    <property type="entry name" value="RuvC"/>
    <property type="match status" value="1"/>
</dbReference>
<name>A0A2N2EAI1_9BACT</name>
<evidence type="ECO:0000256" key="2">
    <source>
        <dbReference type="ARBA" id="ARBA00022490"/>
    </source>
</evidence>
<evidence type="ECO:0000313" key="15">
    <source>
        <dbReference type="EMBL" id="PKM91698.1"/>
    </source>
</evidence>
<gene>
    <name evidence="13" type="primary">ruvC</name>
    <name evidence="15" type="ORF">CVU82_00615</name>
</gene>
<keyword evidence="8 13" id="KW-0460">Magnesium</keyword>
<comment type="caution">
    <text evidence="15">The sequence shown here is derived from an EMBL/GenBank/DDBJ whole genome shotgun (WGS) entry which is preliminary data.</text>
</comment>
<dbReference type="Proteomes" id="UP000233517">
    <property type="component" value="Unassembled WGS sequence"/>
</dbReference>
<reference evidence="15 16" key="1">
    <citation type="journal article" date="2017" name="ISME J.">
        <title>Potential for microbial H2 and metal transformations associated with novel bacteria and archaea in deep terrestrial subsurface sediments.</title>
        <authorList>
            <person name="Hernsdorf A.W."/>
            <person name="Amano Y."/>
            <person name="Miyakawa K."/>
            <person name="Ise K."/>
            <person name="Suzuki Y."/>
            <person name="Anantharaman K."/>
            <person name="Probst A."/>
            <person name="Burstein D."/>
            <person name="Thomas B.C."/>
            <person name="Banfield J.F."/>
        </authorList>
    </citation>
    <scope>NUCLEOTIDE SEQUENCE [LARGE SCALE GENOMIC DNA]</scope>
    <source>
        <strain evidence="15">HGW-Falkowbacteria-1</strain>
    </source>
</reference>
<dbReference type="PRINTS" id="PR00696">
    <property type="entry name" value="RSOLVASERUVC"/>
</dbReference>
<feature type="binding site" evidence="13">
    <location>
        <position position="72"/>
    </location>
    <ligand>
        <name>Mg(2+)</name>
        <dbReference type="ChEBI" id="CHEBI:18420"/>
        <label>2</label>
    </ligand>
</feature>
<keyword evidence="10 13" id="KW-0233">DNA recombination</keyword>
<proteinExistence type="inferred from homology"/>
<keyword evidence="6 13" id="KW-0227">DNA damage</keyword>
<evidence type="ECO:0000256" key="14">
    <source>
        <dbReference type="NCBIfam" id="TIGR00228"/>
    </source>
</evidence>
<dbReference type="NCBIfam" id="NF000711">
    <property type="entry name" value="PRK00039.2-1"/>
    <property type="match status" value="1"/>
</dbReference>
<keyword evidence="4 13" id="KW-0479">Metal-binding</keyword>
<evidence type="ECO:0000256" key="11">
    <source>
        <dbReference type="ARBA" id="ARBA00023204"/>
    </source>
</evidence>
<evidence type="ECO:0000256" key="6">
    <source>
        <dbReference type="ARBA" id="ARBA00022763"/>
    </source>
</evidence>
<keyword evidence="11 13" id="KW-0234">DNA repair</keyword>
<comment type="function">
    <text evidence="13">The RuvA-RuvB-RuvC complex processes Holliday junction (HJ) DNA during genetic recombination and DNA repair. Endonuclease that resolves HJ intermediates. Cleaves cruciform DNA by making single-stranded nicks across the HJ at symmetrical positions within the homologous arms, yielding a 5'-phosphate and a 3'-hydroxyl group; requires a central core of homology in the junction. The consensus cleavage sequence is 5'-(A/T)TT(C/G)-3'. Cleavage occurs on the 3'-side of the TT dinucleotide at the point of strand exchange. HJ branch migration catalyzed by RuvA-RuvB allows RuvC to scan DNA until it finds its consensus sequence, where it cleaves and resolves the cruciform DNA.</text>
</comment>
<dbReference type="GO" id="GO:0008821">
    <property type="term" value="F:crossover junction DNA endonuclease activity"/>
    <property type="evidence" value="ECO:0007669"/>
    <property type="project" value="UniProtKB-UniRule"/>
</dbReference>
<dbReference type="HAMAP" id="MF_00034">
    <property type="entry name" value="RuvC"/>
    <property type="match status" value="1"/>
</dbReference>
<dbReference type="EMBL" id="PHAI01000001">
    <property type="protein sequence ID" value="PKM91698.1"/>
    <property type="molecule type" value="Genomic_DNA"/>
</dbReference>
<dbReference type="GO" id="GO:0006281">
    <property type="term" value="P:DNA repair"/>
    <property type="evidence" value="ECO:0007669"/>
    <property type="project" value="UniProtKB-UniRule"/>
</dbReference>
<evidence type="ECO:0000256" key="9">
    <source>
        <dbReference type="ARBA" id="ARBA00023125"/>
    </source>
</evidence>
<dbReference type="Gene3D" id="3.30.420.10">
    <property type="entry name" value="Ribonuclease H-like superfamily/Ribonuclease H"/>
    <property type="match status" value="1"/>
</dbReference>
<evidence type="ECO:0000256" key="1">
    <source>
        <dbReference type="ARBA" id="ARBA00009518"/>
    </source>
</evidence>
<feature type="active site" evidence="13">
    <location>
        <position position="145"/>
    </location>
</feature>
<dbReference type="GO" id="GO:0000287">
    <property type="term" value="F:magnesium ion binding"/>
    <property type="evidence" value="ECO:0007669"/>
    <property type="project" value="UniProtKB-UniRule"/>
</dbReference>
<dbReference type="EC" id="3.1.21.10" evidence="13 14"/>
<keyword evidence="7 13" id="KW-0378">Hydrolase</keyword>
<comment type="similarity">
    <text evidence="1 13">Belongs to the RuvC family.</text>
</comment>
<keyword evidence="5 13" id="KW-0255">Endonuclease</keyword>
<comment type="subcellular location">
    <subcellularLocation>
        <location evidence="13">Cytoplasm</location>
    </subcellularLocation>
</comment>
<dbReference type="GO" id="GO:0048476">
    <property type="term" value="C:Holliday junction resolvase complex"/>
    <property type="evidence" value="ECO:0007669"/>
    <property type="project" value="UniProtKB-UniRule"/>
</dbReference>
<evidence type="ECO:0000256" key="8">
    <source>
        <dbReference type="ARBA" id="ARBA00022842"/>
    </source>
</evidence>
<accession>A0A2N2EAI1</accession>
<dbReference type="InterPro" id="IPR012337">
    <property type="entry name" value="RNaseH-like_sf"/>
</dbReference>
<comment type="cofactor">
    <cofactor evidence="13">
        <name>Mg(2+)</name>
        <dbReference type="ChEBI" id="CHEBI:18420"/>
    </cofactor>
    <text evidence="13">Binds 2 Mg(2+) ion per subunit.</text>
</comment>
<dbReference type="PANTHER" id="PTHR30194">
    <property type="entry name" value="CROSSOVER JUNCTION ENDODEOXYRIBONUCLEASE RUVC"/>
    <property type="match status" value="1"/>
</dbReference>
<feature type="binding site" evidence="13">
    <location>
        <position position="12"/>
    </location>
    <ligand>
        <name>Mg(2+)</name>
        <dbReference type="ChEBI" id="CHEBI:18420"/>
        <label>1</label>
    </ligand>
</feature>
<evidence type="ECO:0000256" key="12">
    <source>
        <dbReference type="ARBA" id="ARBA00029354"/>
    </source>
</evidence>
<feature type="active site" evidence="13">
    <location>
        <position position="12"/>
    </location>
</feature>
<evidence type="ECO:0000256" key="13">
    <source>
        <dbReference type="HAMAP-Rule" id="MF_00034"/>
    </source>
</evidence>
<dbReference type="NCBIfam" id="TIGR00228">
    <property type="entry name" value="ruvC"/>
    <property type="match status" value="1"/>
</dbReference>
<evidence type="ECO:0000256" key="4">
    <source>
        <dbReference type="ARBA" id="ARBA00022723"/>
    </source>
</evidence>
<dbReference type="PANTHER" id="PTHR30194:SF3">
    <property type="entry name" value="CROSSOVER JUNCTION ENDODEOXYRIBONUCLEASE RUVC"/>
    <property type="match status" value="1"/>
</dbReference>
<dbReference type="GO" id="GO:0006310">
    <property type="term" value="P:DNA recombination"/>
    <property type="evidence" value="ECO:0007669"/>
    <property type="project" value="UniProtKB-UniRule"/>
</dbReference>
<keyword evidence="3 13" id="KW-0540">Nuclease</keyword>
<keyword evidence="9 13" id="KW-0238">DNA-binding</keyword>
<comment type="catalytic activity">
    <reaction evidence="12 13">
        <text>Endonucleolytic cleavage at a junction such as a reciprocal single-stranded crossover between two homologous DNA duplexes (Holliday junction).</text>
        <dbReference type="EC" id="3.1.21.10"/>
    </reaction>
</comment>
<protein>
    <recommendedName>
        <fullName evidence="13 14">Crossover junction endodeoxyribonuclease RuvC</fullName>
        <ecNumber evidence="13 14">3.1.21.10</ecNumber>
    </recommendedName>
    <alternativeName>
        <fullName evidence="13">Holliday junction nuclease RuvC</fullName>
    </alternativeName>
    <alternativeName>
        <fullName evidence="13">Holliday junction resolvase RuvC</fullName>
    </alternativeName>
</protein>
<organism evidence="15 16">
    <name type="scientific">Candidatus Falkowbacteria bacterium HGW-Falkowbacteria-1</name>
    <dbReference type="NCBI Taxonomy" id="2013768"/>
    <lineage>
        <taxon>Bacteria</taxon>
        <taxon>Candidatus Falkowiibacteriota</taxon>
    </lineage>
</organism>
<dbReference type="SUPFAM" id="SSF53098">
    <property type="entry name" value="Ribonuclease H-like"/>
    <property type="match status" value="1"/>
</dbReference>
<dbReference type="FunFam" id="3.30.420.10:FF:000002">
    <property type="entry name" value="Crossover junction endodeoxyribonuclease RuvC"/>
    <property type="match status" value="1"/>
</dbReference>
<dbReference type="InterPro" id="IPR036397">
    <property type="entry name" value="RNaseH_sf"/>
</dbReference>
<feature type="binding site" evidence="13">
    <location>
        <position position="145"/>
    </location>
    <ligand>
        <name>Mg(2+)</name>
        <dbReference type="ChEBI" id="CHEBI:18420"/>
        <label>1</label>
    </ligand>
</feature>
<dbReference type="AlphaFoldDB" id="A0A2N2EAI1"/>
<comment type="subunit">
    <text evidence="13">Homodimer which binds Holliday junction (HJ) DNA. The HJ becomes 2-fold symmetrical on binding to RuvC with unstacked arms; it has a different conformation from HJ DNA in complex with RuvA. In the full resolvosome a probable DNA-RuvA(4)-RuvB(12)-RuvC(2) complex forms which resolves the HJ.</text>
</comment>
<evidence type="ECO:0000313" key="16">
    <source>
        <dbReference type="Proteomes" id="UP000233517"/>
    </source>
</evidence>
<sequence length="162" mass="17876">MNKGNKIVLGIDPGFADTGFGVLEVDGSKIKCLEFGSIKTAPKDIFVDRLKKIDKALQEIVNKYKPSLVSVEKIFFNNNAKTALMVGHARGVILLNISKNNIPIVEFTPLQLKQSICNYGRADKNQIKKMIKIFLNLKELPKSDDAADALGLAICALNFLKK</sequence>
<keyword evidence="2 13" id="KW-0963">Cytoplasm</keyword>
<evidence type="ECO:0000256" key="3">
    <source>
        <dbReference type="ARBA" id="ARBA00022722"/>
    </source>
</evidence>
<dbReference type="InterPro" id="IPR002176">
    <property type="entry name" value="X-over_junc_endoDNase_RuvC"/>
</dbReference>
<dbReference type="GO" id="GO:0003677">
    <property type="term" value="F:DNA binding"/>
    <property type="evidence" value="ECO:0007669"/>
    <property type="project" value="UniProtKB-KW"/>
</dbReference>
<feature type="active site" evidence="13">
    <location>
        <position position="72"/>
    </location>
</feature>
<evidence type="ECO:0000256" key="7">
    <source>
        <dbReference type="ARBA" id="ARBA00022801"/>
    </source>
</evidence>
<evidence type="ECO:0000256" key="10">
    <source>
        <dbReference type="ARBA" id="ARBA00023172"/>
    </source>
</evidence>
<dbReference type="GO" id="GO:0005737">
    <property type="term" value="C:cytoplasm"/>
    <property type="evidence" value="ECO:0007669"/>
    <property type="project" value="UniProtKB-SubCell"/>
</dbReference>
<dbReference type="CDD" id="cd16962">
    <property type="entry name" value="RuvC"/>
    <property type="match status" value="1"/>
</dbReference>